<evidence type="ECO:0000256" key="1">
    <source>
        <dbReference type="ARBA" id="ARBA00022485"/>
    </source>
</evidence>
<feature type="transmembrane region" description="Helical" evidence="7">
    <location>
        <begin position="570"/>
        <end position="589"/>
    </location>
</feature>
<dbReference type="EMBL" id="MIGC01000029">
    <property type="protein sequence ID" value="PHJ26079.1"/>
    <property type="molecule type" value="Genomic_DNA"/>
</dbReference>
<dbReference type="GO" id="GO:0002926">
    <property type="term" value="P:tRNA wobble base 5-methoxycarbonylmethyl-2-thiouridinylation"/>
    <property type="evidence" value="ECO:0007669"/>
    <property type="project" value="TreeGrafter"/>
</dbReference>
<feature type="compositionally biased region" description="Basic residues" evidence="6">
    <location>
        <begin position="352"/>
        <end position="368"/>
    </location>
</feature>
<dbReference type="PANTHER" id="PTHR11135">
    <property type="entry name" value="HISTONE ACETYLTRANSFERASE-RELATED"/>
    <property type="match status" value="1"/>
</dbReference>
<organism evidence="9 10">
    <name type="scientific">Cystoisospora suis</name>
    <dbReference type="NCBI Taxonomy" id="483139"/>
    <lineage>
        <taxon>Eukaryota</taxon>
        <taxon>Sar</taxon>
        <taxon>Alveolata</taxon>
        <taxon>Apicomplexa</taxon>
        <taxon>Conoidasida</taxon>
        <taxon>Coccidia</taxon>
        <taxon>Eucoccidiorida</taxon>
        <taxon>Eimeriorina</taxon>
        <taxon>Sarcocystidae</taxon>
        <taxon>Cystoisospora</taxon>
    </lineage>
</organism>
<dbReference type="InterPro" id="IPR016181">
    <property type="entry name" value="Acyl_CoA_acyltransferase"/>
</dbReference>
<dbReference type="GO" id="GO:0005634">
    <property type="term" value="C:nucleus"/>
    <property type="evidence" value="ECO:0007669"/>
    <property type="project" value="TreeGrafter"/>
</dbReference>
<evidence type="ECO:0000256" key="5">
    <source>
        <dbReference type="ARBA" id="ARBA00023014"/>
    </source>
</evidence>
<comment type="caution">
    <text evidence="9">The sequence shown here is derived from an EMBL/GenBank/DDBJ whole genome shotgun (WGS) entry which is preliminary data.</text>
</comment>
<keyword evidence="4" id="KW-0408">Iron</keyword>
<dbReference type="Pfam" id="PF16199">
    <property type="entry name" value="Radical_SAM_C"/>
    <property type="match status" value="1"/>
</dbReference>
<proteinExistence type="predicted"/>
<reference evidence="9 10" key="1">
    <citation type="journal article" date="2017" name="Int. J. Parasitol.">
        <title>The genome of the protozoan parasite Cystoisospora suis and a reverse vaccinology approach to identify vaccine candidates.</title>
        <authorList>
            <person name="Palmieri N."/>
            <person name="Shrestha A."/>
            <person name="Ruttkowski B."/>
            <person name="Beck T."/>
            <person name="Vogl C."/>
            <person name="Tomley F."/>
            <person name="Blake D.P."/>
            <person name="Joachim A."/>
        </authorList>
    </citation>
    <scope>NUCLEOTIDE SEQUENCE [LARGE SCALE GENOMIC DNA]</scope>
    <source>
        <strain evidence="9 10">Wien I</strain>
    </source>
</reference>
<protein>
    <submittedName>
        <fullName evidence="9">Elongator complex protein elp3</fullName>
    </submittedName>
</protein>
<dbReference type="PANTHER" id="PTHR11135:SF2">
    <property type="entry name" value="ELONGATOR COMPLEX PROTEIN 3"/>
    <property type="match status" value="1"/>
</dbReference>
<keyword evidence="7" id="KW-0812">Transmembrane</keyword>
<name>A0A2C6LFE1_9APIC</name>
<feature type="region of interest" description="Disordered" evidence="6">
    <location>
        <begin position="346"/>
        <end position="409"/>
    </location>
</feature>
<evidence type="ECO:0000259" key="8">
    <source>
        <dbReference type="Pfam" id="PF16199"/>
    </source>
</evidence>
<dbReference type="VEuPathDB" id="ToxoDB:CSUI_000068"/>
<keyword evidence="1" id="KW-0004">4Fe-4S</keyword>
<dbReference type="OrthoDB" id="10265243at2759"/>
<dbReference type="Gene3D" id="3.40.630.30">
    <property type="match status" value="1"/>
</dbReference>
<sequence length="594" mass="66041">MLKDSGYKVDVHIMPDLPSSSPEKDLLMFFYLLSSSDLQADQWKVYPCEVTPFSEIEKWYAEGRFVPYAEKEGGRELVNLLLRVKAAVHPWIRLNRVVRDIPNQSIIAGNDVTNLRRRTLCLAAGCDFVQPGALQRAAEARTGLPLHPVPRSEGQGHRCPVRAYTNRSRCIQGAVLKAREYESNGGQEIFLSFETADEATILGFLRLRLCSSVQRSKKDMPFSCLAGAALLRELHVYGSLVAHGESKTDCDVRPQHAGLGRRLIQAAEILAMSRGFFRMAVIAGVGTREYYRKHGYELRDTYMLKELTPPPPPFVNASLLGLPLPEKIQIKKVSLLSAGKLLLAPLPPPLTTRKKQPRQTSRKKRHSQPGRAASGCEGESKVQSELKPDGNGEGRRPFTRSAGEVPIEPASHYNGGCWAGRVGLVECDTSRQDWLKSRRTEWQDAGDVQLVDVAEALGRARDVLLQNRDSDRRTVDATQYPISDNYEDPDSFAKFSELYPDILSQVEEVCEASVEVSCQGPALETCQAATAVGGLKNHSHVVEKLQTSWRAWKQSCLNCLVGVKQLRFSTATWVSVGFAIMVGCSLAVLRVRRR</sequence>
<evidence type="ECO:0000256" key="4">
    <source>
        <dbReference type="ARBA" id="ARBA00023004"/>
    </source>
</evidence>
<gene>
    <name evidence="9" type="ORF">CSUI_000068</name>
</gene>
<dbReference type="GO" id="GO:0033588">
    <property type="term" value="C:elongator holoenzyme complex"/>
    <property type="evidence" value="ECO:0007669"/>
    <property type="project" value="TreeGrafter"/>
</dbReference>
<dbReference type="InterPro" id="IPR032432">
    <property type="entry name" value="Radical_SAM_C"/>
</dbReference>
<keyword evidence="5" id="KW-0411">Iron-sulfur</keyword>
<keyword evidence="2" id="KW-0949">S-adenosyl-L-methionine</keyword>
<dbReference type="GO" id="GO:0051539">
    <property type="term" value="F:4 iron, 4 sulfur cluster binding"/>
    <property type="evidence" value="ECO:0007669"/>
    <property type="project" value="UniProtKB-KW"/>
</dbReference>
<dbReference type="GO" id="GO:0046872">
    <property type="term" value="F:metal ion binding"/>
    <property type="evidence" value="ECO:0007669"/>
    <property type="project" value="UniProtKB-KW"/>
</dbReference>
<evidence type="ECO:0000256" key="7">
    <source>
        <dbReference type="SAM" id="Phobius"/>
    </source>
</evidence>
<keyword evidence="3" id="KW-0479">Metal-binding</keyword>
<dbReference type="RefSeq" id="XP_067927725.1">
    <property type="nucleotide sequence ID" value="XM_068060302.1"/>
</dbReference>
<dbReference type="GO" id="GO:0005737">
    <property type="term" value="C:cytoplasm"/>
    <property type="evidence" value="ECO:0007669"/>
    <property type="project" value="TreeGrafter"/>
</dbReference>
<keyword evidence="7" id="KW-0472">Membrane</keyword>
<evidence type="ECO:0000313" key="10">
    <source>
        <dbReference type="Proteomes" id="UP000221165"/>
    </source>
</evidence>
<evidence type="ECO:0000256" key="3">
    <source>
        <dbReference type="ARBA" id="ARBA00022723"/>
    </source>
</evidence>
<dbReference type="SUPFAM" id="SSF55729">
    <property type="entry name" value="Acyl-CoA N-acyltransferases (Nat)"/>
    <property type="match status" value="1"/>
</dbReference>
<dbReference type="GeneID" id="94423513"/>
<dbReference type="AlphaFoldDB" id="A0A2C6LFE1"/>
<dbReference type="InterPro" id="IPR039661">
    <property type="entry name" value="ELP3"/>
</dbReference>
<keyword evidence="10" id="KW-1185">Reference proteome</keyword>
<dbReference type="Proteomes" id="UP000221165">
    <property type="component" value="Unassembled WGS sequence"/>
</dbReference>
<evidence type="ECO:0000256" key="6">
    <source>
        <dbReference type="SAM" id="MobiDB-lite"/>
    </source>
</evidence>
<accession>A0A2C6LFE1</accession>
<keyword evidence="7" id="KW-1133">Transmembrane helix</keyword>
<feature type="compositionally biased region" description="Basic and acidic residues" evidence="6">
    <location>
        <begin position="378"/>
        <end position="396"/>
    </location>
</feature>
<evidence type="ECO:0000256" key="2">
    <source>
        <dbReference type="ARBA" id="ARBA00022691"/>
    </source>
</evidence>
<evidence type="ECO:0000313" key="9">
    <source>
        <dbReference type="EMBL" id="PHJ26079.1"/>
    </source>
</evidence>
<feature type="domain" description="Radical SAM C-terminal extension" evidence="8">
    <location>
        <begin position="41"/>
        <end position="116"/>
    </location>
</feature>